<dbReference type="OrthoDB" id="2086224at2"/>
<dbReference type="PANTHER" id="PTHR43798">
    <property type="entry name" value="MONOACYLGLYCEROL LIPASE"/>
    <property type="match status" value="1"/>
</dbReference>
<organism evidence="2 3">
    <name type="scientific">Duganella callida</name>
    <dbReference type="NCBI Taxonomy" id="2561932"/>
    <lineage>
        <taxon>Bacteria</taxon>
        <taxon>Pseudomonadati</taxon>
        <taxon>Pseudomonadota</taxon>
        <taxon>Betaproteobacteria</taxon>
        <taxon>Burkholderiales</taxon>
        <taxon>Oxalobacteraceae</taxon>
        <taxon>Telluria group</taxon>
        <taxon>Duganella</taxon>
    </lineage>
</organism>
<gene>
    <name evidence="2" type="ORF">E4L98_03420</name>
</gene>
<dbReference type="SUPFAM" id="SSF53474">
    <property type="entry name" value="alpha/beta-Hydrolases"/>
    <property type="match status" value="1"/>
</dbReference>
<keyword evidence="2" id="KW-0378">Hydrolase</keyword>
<evidence type="ECO:0000259" key="1">
    <source>
        <dbReference type="Pfam" id="PF00561"/>
    </source>
</evidence>
<name>A0A4Y9STM9_9BURK</name>
<dbReference type="EMBL" id="SPVG01000030">
    <property type="protein sequence ID" value="TFW29808.1"/>
    <property type="molecule type" value="Genomic_DNA"/>
</dbReference>
<dbReference type="InterPro" id="IPR029058">
    <property type="entry name" value="AB_hydrolase_fold"/>
</dbReference>
<sequence length="235" mass="26246">MTTRLDFVPGTLCDERMWSRLLPLLDGSFEFNHVPLYKAHTREQMLELIGAHSAPRANLVGFSLGAYLSVEYALAYPERVKSLTIIGSAGKKLGDKEKATRERIIPQLEKNHYTGMTQMRLREIVAPEHLDDAGIIDVIQRMAVDLGKEVLLAQFRSTIERPDLMARVHALRCPVLIIGAEQDKLVPADDVRELAANCPDAELHLLETGTGHMMPLEAPQALATHLRGFFHHAGR</sequence>
<dbReference type="Pfam" id="PF00561">
    <property type="entry name" value="Abhydrolase_1"/>
    <property type="match status" value="1"/>
</dbReference>
<keyword evidence="3" id="KW-1185">Reference proteome</keyword>
<dbReference type="InterPro" id="IPR050266">
    <property type="entry name" value="AB_hydrolase_sf"/>
</dbReference>
<dbReference type="PRINTS" id="PR00111">
    <property type="entry name" value="ABHYDROLASE"/>
</dbReference>
<comment type="caution">
    <text evidence="2">The sequence shown here is derived from an EMBL/GenBank/DDBJ whole genome shotgun (WGS) entry which is preliminary data.</text>
</comment>
<dbReference type="AlphaFoldDB" id="A0A4Y9STM9"/>
<dbReference type="Gene3D" id="3.40.50.1820">
    <property type="entry name" value="alpha/beta hydrolase"/>
    <property type="match status" value="1"/>
</dbReference>
<dbReference type="Proteomes" id="UP000297729">
    <property type="component" value="Unassembled WGS sequence"/>
</dbReference>
<protein>
    <submittedName>
        <fullName evidence="2">Alpha/beta hydrolase</fullName>
    </submittedName>
</protein>
<feature type="domain" description="AB hydrolase-1" evidence="1">
    <location>
        <begin position="40"/>
        <end position="219"/>
    </location>
</feature>
<evidence type="ECO:0000313" key="2">
    <source>
        <dbReference type="EMBL" id="TFW29808.1"/>
    </source>
</evidence>
<dbReference type="GO" id="GO:0016787">
    <property type="term" value="F:hydrolase activity"/>
    <property type="evidence" value="ECO:0007669"/>
    <property type="project" value="UniProtKB-KW"/>
</dbReference>
<reference evidence="2 3" key="1">
    <citation type="submission" date="2019-03" db="EMBL/GenBank/DDBJ databases">
        <title>Draft Genome Sequence of Duganella callidus sp. nov., a Novel Duganella Species Isolated from Cultivated Soil.</title>
        <authorList>
            <person name="Raths R."/>
            <person name="Peta V."/>
            <person name="Bucking H."/>
        </authorList>
    </citation>
    <scope>NUCLEOTIDE SEQUENCE [LARGE SCALE GENOMIC DNA]</scope>
    <source>
        <strain evidence="2 3">DN04</strain>
    </source>
</reference>
<dbReference type="InterPro" id="IPR000073">
    <property type="entry name" value="AB_hydrolase_1"/>
</dbReference>
<evidence type="ECO:0000313" key="3">
    <source>
        <dbReference type="Proteomes" id="UP000297729"/>
    </source>
</evidence>
<dbReference type="RefSeq" id="WP_135200171.1">
    <property type="nucleotide sequence ID" value="NZ_SPVG01000030.1"/>
</dbReference>
<accession>A0A4Y9STM9</accession>
<proteinExistence type="predicted"/>